<gene>
    <name evidence="1" type="ORF">CLCHR_42420</name>
</gene>
<dbReference type="AlphaFoldDB" id="A0A1V4ID27"/>
<evidence type="ECO:0008006" key="3">
    <source>
        <dbReference type="Google" id="ProtNLM"/>
    </source>
</evidence>
<dbReference type="RefSeq" id="WP_079441878.1">
    <property type="nucleotide sequence ID" value="NZ_MZGT01000085.1"/>
</dbReference>
<proteinExistence type="predicted"/>
<organism evidence="1 2">
    <name type="scientific">Clostridium chromiireducens</name>
    <dbReference type="NCBI Taxonomy" id="225345"/>
    <lineage>
        <taxon>Bacteria</taxon>
        <taxon>Bacillati</taxon>
        <taxon>Bacillota</taxon>
        <taxon>Clostridia</taxon>
        <taxon>Eubacteriales</taxon>
        <taxon>Clostridiaceae</taxon>
        <taxon>Clostridium</taxon>
    </lineage>
</organism>
<dbReference type="EMBL" id="MZGT01000085">
    <property type="protein sequence ID" value="OPJ57790.1"/>
    <property type="molecule type" value="Genomic_DNA"/>
</dbReference>
<dbReference type="OrthoDB" id="6346224at2"/>
<protein>
    <recommendedName>
        <fullName evidence="3">PD-(D/E)XK nuclease superfamily protein</fullName>
    </recommendedName>
</protein>
<accession>A0A1V4ID27</accession>
<keyword evidence="2" id="KW-1185">Reference proteome</keyword>
<dbReference type="Proteomes" id="UP000191056">
    <property type="component" value="Unassembled WGS sequence"/>
</dbReference>
<dbReference type="InterPro" id="IPR029470">
    <property type="entry name" value="PDDEXK_4"/>
</dbReference>
<comment type="caution">
    <text evidence="1">The sequence shown here is derived from an EMBL/GenBank/DDBJ whole genome shotgun (WGS) entry which is preliminary data.</text>
</comment>
<dbReference type="Pfam" id="PF14281">
    <property type="entry name" value="PDDEXK_4"/>
    <property type="match status" value="1"/>
</dbReference>
<name>A0A1V4ID27_9CLOT</name>
<evidence type="ECO:0000313" key="1">
    <source>
        <dbReference type="EMBL" id="OPJ57790.1"/>
    </source>
</evidence>
<reference evidence="1 2" key="1">
    <citation type="submission" date="2017-03" db="EMBL/GenBank/DDBJ databases">
        <title>Genome sequence of Clostridium chromiireducens DSM 23318.</title>
        <authorList>
            <person name="Poehlein A."/>
            <person name="Daniel R."/>
        </authorList>
    </citation>
    <scope>NUCLEOTIDE SEQUENCE [LARGE SCALE GENOMIC DNA]</scope>
    <source>
        <strain evidence="1 2">DSM 23318</strain>
    </source>
</reference>
<evidence type="ECO:0000313" key="2">
    <source>
        <dbReference type="Proteomes" id="UP000191056"/>
    </source>
</evidence>
<sequence length="420" mass="49220">MNVEKMLLEVSAISKKYEMINKMTGGYFNIFDIACISTDEVKICRIIYELINPKGSHYQGDKYLKLFVKYVLGIDDNFSDEDYKNIRVFKEYKIEDDRRIDLVIESNNIFIPIEVKIKAEDQDRQCYDYYKRAQNSKVYYLSLNGKKPSEKSAKGLSKIIDEYGNIEGYTEVEQISFGNHILLWLEKCVEYQETIKIASIREILLQLMSIIRRLTNQSEGGIEMETVSIISNSSESIKSAIEIANCLNKAKIVMLEKVLSELEKRVDVIANMKGFNKENSYYYYKNDKGLTKSFYNYQKTTYPGINYYCSKINDDIDLWYRIEIKDTIFAGFCAFDKRINKEIVVDDSLKEQIQKRFLKLNINPGGWWINYEYLPNGNENDNPNFKNHNEAYYNLYDSLKFESFINNSANIIEGMIDEQL</sequence>
<dbReference type="STRING" id="225345.CLCHR_42420"/>